<keyword evidence="2" id="KW-0812">Transmembrane</keyword>
<evidence type="ECO:0000256" key="2">
    <source>
        <dbReference type="SAM" id="Phobius"/>
    </source>
</evidence>
<proteinExistence type="predicted"/>
<organism evidence="3 4">
    <name type="scientific">Aspergillus uvarum CBS 121591</name>
    <dbReference type="NCBI Taxonomy" id="1448315"/>
    <lineage>
        <taxon>Eukaryota</taxon>
        <taxon>Fungi</taxon>
        <taxon>Dikarya</taxon>
        <taxon>Ascomycota</taxon>
        <taxon>Pezizomycotina</taxon>
        <taxon>Eurotiomycetes</taxon>
        <taxon>Eurotiomycetidae</taxon>
        <taxon>Eurotiales</taxon>
        <taxon>Aspergillaceae</taxon>
        <taxon>Aspergillus</taxon>
        <taxon>Aspergillus subgen. Circumdati</taxon>
    </lineage>
</organism>
<dbReference type="EMBL" id="KZ821683">
    <property type="protein sequence ID" value="PYH84554.1"/>
    <property type="molecule type" value="Genomic_DNA"/>
</dbReference>
<keyword evidence="2" id="KW-0472">Membrane</keyword>
<protein>
    <submittedName>
        <fullName evidence="3">Uncharacterized protein</fullName>
    </submittedName>
</protein>
<evidence type="ECO:0000256" key="1">
    <source>
        <dbReference type="SAM" id="MobiDB-lite"/>
    </source>
</evidence>
<dbReference type="VEuPathDB" id="FungiDB:BO82DRAFT_7565"/>
<evidence type="ECO:0000313" key="3">
    <source>
        <dbReference type="EMBL" id="PYH84554.1"/>
    </source>
</evidence>
<feature type="region of interest" description="Disordered" evidence="1">
    <location>
        <begin position="21"/>
        <end position="42"/>
    </location>
</feature>
<dbReference type="RefSeq" id="XP_025494754.1">
    <property type="nucleotide sequence ID" value="XM_025641522.1"/>
</dbReference>
<accession>A0A319CH55</accession>
<evidence type="ECO:0000313" key="4">
    <source>
        <dbReference type="Proteomes" id="UP000248340"/>
    </source>
</evidence>
<keyword evidence="4" id="KW-1185">Reference proteome</keyword>
<sequence>MLPHRRRGVLVGDGRAVPAHRRVGARAAGSNDSRVPWPPVSPCPLRDSDQVLTRETGLQASRRKRLVLTGLLSLGALCVFLPPHPALPMTLRKERLYRQHRPDGLHRPAVPGDRPELVQRGRLDLVRGGAGAGDRRGEYFESEADCAPAGAGGVVVGGGE</sequence>
<keyword evidence="2" id="KW-1133">Transmembrane helix</keyword>
<dbReference type="Proteomes" id="UP000248340">
    <property type="component" value="Unassembled WGS sequence"/>
</dbReference>
<gene>
    <name evidence="3" type="ORF">BO82DRAFT_7565</name>
</gene>
<dbReference type="AlphaFoldDB" id="A0A319CH55"/>
<feature type="transmembrane region" description="Helical" evidence="2">
    <location>
        <begin position="66"/>
        <end position="83"/>
    </location>
</feature>
<reference evidence="3 4" key="1">
    <citation type="submission" date="2016-12" db="EMBL/GenBank/DDBJ databases">
        <title>The genomes of Aspergillus section Nigri reveals drivers in fungal speciation.</title>
        <authorList>
            <consortium name="DOE Joint Genome Institute"/>
            <person name="Vesth T.C."/>
            <person name="Nybo J."/>
            <person name="Theobald S."/>
            <person name="Brandl J."/>
            <person name="Frisvad J.C."/>
            <person name="Nielsen K.F."/>
            <person name="Lyhne E.K."/>
            <person name="Kogle M.E."/>
            <person name="Kuo A."/>
            <person name="Riley R."/>
            <person name="Clum A."/>
            <person name="Nolan M."/>
            <person name="Lipzen A."/>
            <person name="Salamov A."/>
            <person name="Henrissat B."/>
            <person name="Wiebenga A."/>
            <person name="De Vries R.P."/>
            <person name="Grigoriev I.V."/>
            <person name="Mortensen U.H."/>
            <person name="Andersen M.R."/>
            <person name="Baker S.E."/>
        </authorList>
    </citation>
    <scope>NUCLEOTIDE SEQUENCE [LARGE SCALE GENOMIC DNA]</scope>
    <source>
        <strain evidence="3 4">CBS 121591</strain>
    </source>
</reference>
<name>A0A319CH55_9EURO</name>
<dbReference type="GeneID" id="37144264"/>